<name>A0A0N9DZE0_9ENTR</name>
<proteinExistence type="predicted"/>
<dbReference type="RefSeq" id="WP_016162073.1">
    <property type="nucleotide sequence ID" value="NZ_CP117752.1"/>
</dbReference>
<evidence type="ECO:0000313" key="1">
    <source>
        <dbReference type="EMBL" id="ALF35404.1"/>
    </source>
</evidence>
<sequence>MDKELFDVLINSMEEMVAIENGQSQPAAENVHRQSTFHTLPLEGKMDKSQLTDQLCDDKRDRLMYGSGRTLYLPA</sequence>
<organism evidence="1">
    <name type="scientific">Enterobacter hormaechei</name>
    <dbReference type="NCBI Taxonomy" id="158836"/>
    <lineage>
        <taxon>Bacteria</taxon>
        <taxon>Pseudomonadati</taxon>
        <taxon>Pseudomonadota</taxon>
        <taxon>Gammaproteobacteria</taxon>
        <taxon>Enterobacterales</taxon>
        <taxon>Enterobacteriaceae</taxon>
        <taxon>Enterobacter</taxon>
        <taxon>Enterobacter cloacae complex</taxon>
    </lineage>
</organism>
<dbReference type="EMBL" id="KR822246">
    <property type="protein sequence ID" value="ALF35404.1"/>
    <property type="molecule type" value="Genomic_DNA"/>
</dbReference>
<geneLocation type="plasmid" evidence="1">
    <name>pEh1A</name>
</geneLocation>
<keyword evidence="1" id="KW-0614">Plasmid</keyword>
<protein>
    <submittedName>
        <fullName evidence="1">Uncharacterized protein</fullName>
    </submittedName>
</protein>
<accession>A0A0N9DZE0</accession>
<gene>
    <name evidence="1" type="ORF">AA409_0090</name>
</gene>
<dbReference type="AlphaFoldDB" id="A0A0N9DZE0"/>
<reference evidence="1" key="1">
    <citation type="journal article" date="2015" name="Antimicrob. Agents Chemother.">
        <title>Characterization of Tn3000, a new transposon possibly related with blaNDM-1 dissemination among Enterobacteriaceae in Brazil, Nepal, Morocco and India.</title>
        <authorList>
            <person name="Campos J.C."/>
            <person name="Sampaio J.L.M."/>
        </authorList>
    </citation>
    <scope>NUCLEOTIDE SEQUENCE</scope>
    <source>
        <strain evidence="1">E0083033-1</strain>
        <plasmid evidence="1">pEh1A</plasmid>
    </source>
</reference>